<protein>
    <submittedName>
        <fullName evidence="1">Uncharacterized protein</fullName>
    </submittedName>
</protein>
<reference evidence="1" key="2">
    <citation type="journal article" date="2000" name="Genome Res.">
        <title>Normalization and subtraction of cap-trapper-selected cDNAs to prepare full-length cDNA libraries for rapid discovery of new genes.</title>
        <authorList>
            <person name="Carninci P."/>
            <person name="Shibata Y."/>
            <person name="Hayatsu N."/>
            <person name="Sugahara Y."/>
            <person name="Shibata K."/>
            <person name="Itoh M."/>
            <person name="Konno H."/>
            <person name="Okazaki Y."/>
            <person name="Muramatsu M."/>
            <person name="Hayashizaki Y."/>
        </authorList>
    </citation>
    <scope>NUCLEOTIDE SEQUENCE</scope>
    <source>
        <strain evidence="1">C57BL/6J</strain>
        <tissue evidence="1">Bone</tissue>
    </source>
</reference>
<dbReference type="MGI" id="MGI:2443369">
    <property type="gene designation" value="Fgd5"/>
</dbReference>
<reference evidence="1" key="1">
    <citation type="journal article" date="1999" name="Methods Enzymol.">
        <title>High-efficiency full-length cDNA cloning.</title>
        <authorList>
            <person name="Carninci P."/>
            <person name="Hayashizaki Y."/>
        </authorList>
    </citation>
    <scope>NUCLEOTIDE SEQUENCE</scope>
    <source>
        <strain evidence="1">C57BL/6J</strain>
        <tissue evidence="1">Bone</tissue>
    </source>
</reference>
<evidence type="ECO:0000313" key="2">
    <source>
        <dbReference type="MGI" id="MGI:2443369"/>
    </source>
</evidence>
<evidence type="ECO:0000313" key="1">
    <source>
        <dbReference type="EMBL" id="BAC29470.1"/>
    </source>
</evidence>
<dbReference type="AGR" id="MGI:2443369"/>
<reference evidence="1" key="7">
    <citation type="journal article" date="2005" name="Science">
        <title>The Transcriptional Landscape of the Mammalian Genome.</title>
        <authorList>
            <consortium name="The FANTOM Consortium"/>
            <consortium name="Riken Genome Exploration Research Group and Genome Science Group (Genome Network Project Core Group)"/>
        </authorList>
    </citation>
    <scope>NUCLEOTIDE SEQUENCE</scope>
    <source>
        <strain evidence="1">C57BL/6J</strain>
        <tissue evidence="1">Bone</tissue>
    </source>
</reference>
<reference evidence="1" key="8">
    <citation type="journal article" date="2005" name="Science">
        <title>Antisense Transcription in the Mammalian Transcriptome.</title>
        <authorList>
            <consortium name="RIKEN Genome Exploration Research Group and Genome Science Group (Genome Network Project Core Group) and the FANTOM Consortium"/>
        </authorList>
    </citation>
    <scope>NUCLEOTIDE SEQUENCE</scope>
    <source>
        <strain evidence="1">C57BL/6J</strain>
        <tissue evidence="1">Bone</tissue>
    </source>
</reference>
<dbReference type="AlphaFoldDB" id="Q8BZ68"/>
<accession>Q8BZ68</accession>
<dbReference type="EMBL" id="AK036545">
    <property type="protein sequence ID" value="BAC29470.1"/>
    <property type="molecule type" value="mRNA"/>
</dbReference>
<reference evidence="1" key="3">
    <citation type="journal article" date="2000" name="Genome Res.">
        <title>RIKEN integrated sequence analysis (RISA) system--384-format sequencing pipeline with 384 multicapillary sequencer.</title>
        <authorList>
            <person name="Shibata K."/>
            <person name="Itoh M."/>
            <person name="Aizawa K."/>
            <person name="Nagaoka S."/>
            <person name="Sasaki N."/>
            <person name="Carninci P."/>
            <person name="Konno H."/>
            <person name="Akiyama J."/>
            <person name="Nishi K."/>
            <person name="Kitsunai T."/>
            <person name="Tashiro H."/>
            <person name="Itoh M."/>
            <person name="Sumi N."/>
            <person name="Ishii Y."/>
            <person name="Nakamura S."/>
            <person name="Hazama M."/>
            <person name="Nishine T."/>
            <person name="Harada A."/>
            <person name="Yamamoto R."/>
            <person name="Matsumoto H."/>
            <person name="Sakaguchi S."/>
            <person name="Ikegami T."/>
            <person name="Kashiwagi K."/>
            <person name="Fujiwake S."/>
            <person name="Inoue K."/>
            <person name="Togawa Y."/>
            <person name="Izawa M."/>
            <person name="Ohara E."/>
            <person name="Watahiki M."/>
            <person name="Yoneda Y."/>
            <person name="Ishikawa T."/>
            <person name="Ozawa K."/>
            <person name="Tanaka T."/>
            <person name="Matsuura S."/>
            <person name="Kawai J."/>
            <person name="Okazaki Y."/>
            <person name="Muramatsu M."/>
            <person name="Inoue Y."/>
            <person name="Kira A."/>
            <person name="Hayashizaki Y."/>
        </authorList>
    </citation>
    <scope>NUCLEOTIDE SEQUENCE</scope>
    <source>
        <strain evidence="1">C57BL/6J</strain>
        <tissue evidence="1">Bone</tissue>
    </source>
</reference>
<reference evidence="1" key="6">
    <citation type="journal article" date="2002" name="Nature">
        <title>Analysis of the mouse transcriptome based on functional annotation of 60,770 full-length cDNAs.</title>
        <authorList>
            <consortium name="The FANTOM Consortium and the RIKEN Genome Exploration Research Group Phase I and II Team"/>
        </authorList>
    </citation>
    <scope>NUCLEOTIDE SEQUENCE</scope>
    <source>
        <strain evidence="1">C57BL/6J</strain>
        <tissue evidence="1">Bone</tissue>
    </source>
</reference>
<gene>
    <name evidence="2" type="primary">Fgd5</name>
</gene>
<organism evidence="1">
    <name type="scientific">Mus musculus</name>
    <name type="common">Mouse</name>
    <dbReference type="NCBI Taxonomy" id="10090"/>
    <lineage>
        <taxon>Eukaryota</taxon>
        <taxon>Metazoa</taxon>
        <taxon>Chordata</taxon>
        <taxon>Craniata</taxon>
        <taxon>Vertebrata</taxon>
        <taxon>Euteleostomi</taxon>
        <taxon>Mammalia</taxon>
        <taxon>Eutheria</taxon>
        <taxon>Euarchontoglires</taxon>
        <taxon>Glires</taxon>
        <taxon>Rodentia</taxon>
        <taxon>Myomorpha</taxon>
        <taxon>Muroidea</taxon>
        <taxon>Muridae</taxon>
        <taxon>Murinae</taxon>
        <taxon>Mus</taxon>
        <taxon>Mus</taxon>
    </lineage>
</organism>
<sequence>MGVCPLCNTCPWAVPATPSLLFERGKGEREKLGHQKVVCTEGLASPEALSGWKTLCTPEADSITSLWAPEAEPSPAGQFFMPNGFYKMQEEEQDSSSLSLQLGKKKKCLHFLKSLPALSPTKKIFVKQTNKQTTISRTYLH</sequence>
<name>Q8BZ68_MOUSE</name>
<reference evidence="1" key="4">
    <citation type="journal article" date="2001" name="Nature">
        <title>Functional annotation of a full-length mouse cDNA collection.</title>
        <authorList>
            <consortium name="The RIKEN Genome Exploration Research Group Phase II Team and the FANTOM Consortium"/>
        </authorList>
    </citation>
    <scope>NUCLEOTIDE SEQUENCE</scope>
    <source>
        <strain evidence="1">C57BL/6J</strain>
        <tissue evidence="1">Bone</tissue>
    </source>
</reference>
<reference evidence="1" key="5">
    <citation type="submission" date="2001-07" db="EMBL/GenBank/DDBJ databases">
        <authorList>
            <person name="Adachi J."/>
            <person name="Aizawa K."/>
            <person name="Akimura T."/>
            <person name="Arakawa T."/>
            <person name="Bono H."/>
            <person name="Carninci P."/>
            <person name="Fukuda S."/>
            <person name="Furuno M."/>
            <person name="Hanagaki T."/>
            <person name="Hara A."/>
            <person name="Hashizume W."/>
            <person name="Hayashida K."/>
            <person name="Hayatsu N."/>
            <person name="Hiramoto K."/>
            <person name="Hiraoka T."/>
            <person name="Hirozane T."/>
            <person name="Hori F."/>
            <person name="Imotani K."/>
            <person name="Ishii Y."/>
            <person name="Itoh M."/>
            <person name="Kagawa I."/>
            <person name="Kasukawa T."/>
            <person name="Katoh H."/>
            <person name="Kawai J."/>
            <person name="Kojima Y."/>
            <person name="Kondo S."/>
            <person name="Konno H."/>
            <person name="Kouda M."/>
            <person name="Koya S."/>
            <person name="Kurihara C."/>
            <person name="Matsuyama T."/>
            <person name="Miyazaki A."/>
            <person name="Murata M."/>
            <person name="Nakamura M."/>
            <person name="Nishi K."/>
            <person name="Nomura K."/>
            <person name="Numazaki R."/>
            <person name="Ohno M."/>
            <person name="Ohsato N."/>
            <person name="Okazaki Y."/>
            <person name="Saito R."/>
            <person name="Saitoh H."/>
            <person name="Sakai C."/>
            <person name="Sakai K."/>
            <person name="Sakazume N."/>
            <person name="Sano H."/>
            <person name="Sasaki D."/>
            <person name="Shibata K."/>
            <person name="Shinagawa A."/>
            <person name="Shiraki T."/>
            <person name="Sogabe Y."/>
            <person name="Tagami M."/>
            <person name="Tagawa A."/>
            <person name="Takahashi F."/>
            <person name="Takaku-Akahira S."/>
            <person name="Takeda Y."/>
            <person name="Tanaka T."/>
            <person name="Tomaru A."/>
            <person name="Toya T."/>
            <person name="Yasunishi A."/>
            <person name="Muramatsu M."/>
            <person name="Hayashizaki Y."/>
        </authorList>
    </citation>
    <scope>NUCLEOTIDE SEQUENCE</scope>
    <source>
        <strain evidence="1">C57BL/6J</strain>
        <tissue evidence="1">Bone</tissue>
    </source>
</reference>
<proteinExistence type="evidence at transcript level"/>